<comment type="caution">
    <text evidence="12">The sequence shown here is derived from an EMBL/GenBank/DDBJ whole genome shotgun (WGS) entry which is preliminary data.</text>
</comment>
<evidence type="ECO:0000256" key="6">
    <source>
        <dbReference type="ARBA" id="ARBA00022777"/>
    </source>
</evidence>
<dbReference type="InterPro" id="IPR011990">
    <property type="entry name" value="TPR-like_helical_dom_sf"/>
</dbReference>
<evidence type="ECO:0000256" key="8">
    <source>
        <dbReference type="ARBA" id="ARBA00023012"/>
    </source>
</evidence>
<protein>
    <recommendedName>
        <fullName evidence="2">histidine kinase</fullName>
        <ecNumber evidence="2">2.7.13.3</ecNumber>
    </recommendedName>
</protein>
<sequence length="661" mass="75449">MKRELISKWAIGLVVVLISMVSRVEALPYDLPRMVESLVDSFIESSKQEGVHSDSSLLLLDSAFRLSQKVSYKAGMAKTAFQKGEVYLTTGQGQKAVKAFVLSKEVYELLGNPHGLMMSYKQLGSTFRFLGDLVASLDNYSKGLEIAELEGFVEQEIRISNNIGTIHFEQDHYEMARDYYFKCLKLEPSDFIKAVVLGNLGMLESKREAYDKSLGYFKQSLELQRKNEDWDGFTYTMGMIASLYLNMGKLDKALEYEKEALRSLQKKEAWPLLLVSYNKLGLIYFEMGQYDSARVNHKKSRAIAEQINSDDLLFIIANLAFNEAGAGRYQQAYDYLFQHLQMKDSLFTLEKNYQIEELLAKYEAEKKEKEISMLQSEQALNDAVIEKEKLIRNVAVFGSALLLILVVVVIQNYSQKLKNKEILTQKNEEINQRTIQEILKEGEIQNIRSSLEGQENERKRIARELHDGVAGTLAGIKLQLNQLKGQQTGIEELIQEVDSTYNEVRTLSHDLSTTKVLNAPFVYLLRDFVESRSSALEGLEIKFIASRDLSLNYLPDQYKIDMYRVLQELVSNVMKHSRASYAEVALTQNEEEINMMVEDNGRGFDRSRRLNGIGLDNIKQRVKVLNGRLHIDSQIGRGTIVSVDWPLPQPLNTKEPNAMMT</sequence>
<dbReference type="Pfam" id="PF07730">
    <property type="entry name" value="HisKA_3"/>
    <property type="match status" value="1"/>
</dbReference>
<dbReference type="EMBL" id="JAOYOD010000001">
    <property type="protein sequence ID" value="MCV9387622.1"/>
    <property type="molecule type" value="Genomic_DNA"/>
</dbReference>
<evidence type="ECO:0000256" key="9">
    <source>
        <dbReference type="PROSITE-ProRule" id="PRU00339"/>
    </source>
</evidence>
<evidence type="ECO:0000256" key="7">
    <source>
        <dbReference type="ARBA" id="ARBA00022840"/>
    </source>
</evidence>
<dbReference type="Pfam" id="PF02518">
    <property type="entry name" value="HATPase_c"/>
    <property type="match status" value="1"/>
</dbReference>
<evidence type="ECO:0000256" key="5">
    <source>
        <dbReference type="ARBA" id="ARBA00022741"/>
    </source>
</evidence>
<dbReference type="Proteomes" id="UP001300692">
    <property type="component" value="Unassembled WGS sequence"/>
</dbReference>
<comment type="catalytic activity">
    <reaction evidence="1">
        <text>ATP + protein L-histidine = ADP + protein N-phospho-L-histidine.</text>
        <dbReference type="EC" id="2.7.13.3"/>
    </reaction>
</comment>
<feature type="coiled-coil region" evidence="10">
    <location>
        <begin position="413"/>
        <end position="464"/>
    </location>
</feature>
<dbReference type="PROSITE" id="PS50005">
    <property type="entry name" value="TPR"/>
    <property type="match status" value="2"/>
</dbReference>
<dbReference type="InterPro" id="IPR003594">
    <property type="entry name" value="HATPase_dom"/>
</dbReference>
<dbReference type="SUPFAM" id="SSF55874">
    <property type="entry name" value="ATPase domain of HSP90 chaperone/DNA topoisomerase II/histidine kinase"/>
    <property type="match status" value="1"/>
</dbReference>
<reference evidence="12 13" key="1">
    <citation type="submission" date="2022-10" db="EMBL/GenBank/DDBJ databases">
        <title>Comparative genomics and taxonomic characterization of three novel marine species of genus Reichenbachiella exhibiting antioxidant and polysaccharide degradation activities.</title>
        <authorList>
            <person name="Muhammad N."/>
            <person name="Lee Y.-J."/>
            <person name="Ko J."/>
            <person name="Kim S.-G."/>
        </authorList>
    </citation>
    <scope>NUCLEOTIDE SEQUENCE [LARGE SCALE GENOMIC DNA]</scope>
    <source>
        <strain evidence="12 13">ABR2-5</strain>
    </source>
</reference>
<feature type="repeat" description="TPR" evidence="9">
    <location>
        <begin position="194"/>
        <end position="227"/>
    </location>
</feature>
<keyword evidence="10" id="KW-0175">Coiled coil</keyword>
<dbReference type="InterPro" id="IPR011712">
    <property type="entry name" value="Sig_transdc_His_kin_sub3_dim/P"/>
</dbReference>
<evidence type="ECO:0000256" key="2">
    <source>
        <dbReference type="ARBA" id="ARBA00012438"/>
    </source>
</evidence>
<accession>A0ABT3CVJ3</accession>
<keyword evidence="4" id="KW-0808">Transferase</keyword>
<dbReference type="InterPro" id="IPR036890">
    <property type="entry name" value="HATPase_C_sf"/>
</dbReference>
<feature type="domain" description="Histidine kinase" evidence="11">
    <location>
        <begin position="460"/>
        <end position="649"/>
    </location>
</feature>
<evidence type="ECO:0000313" key="12">
    <source>
        <dbReference type="EMBL" id="MCV9387622.1"/>
    </source>
</evidence>
<evidence type="ECO:0000256" key="3">
    <source>
        <dbReference type="ARBA" id="ARBA00022553"/>
    </source>
</evidence>
<dbReference type="SUPFAM" id="SSF48452">
    <property type="entry name" value="TPR-like"/>
    <property type="match status" value="2"/>
</dbReference>
<dbReference type="Gene3D" id="1.20.5.1930">
    <property type="match status" value="1"/>
</dbReference>
<evidence type="ECO:0000256" key="1">
    <source>
        <dbReference type="ARBA" id="ARBA00000085"/>
    </source>
</evidence>
<dbReference type="Pfam" id="PF13181">
    <property type="entry name" value="TPR_8"/>
    <property type="match status" value="1"/>
</dbReference>
<dbReference type="InterPro" id="IPR050482">
    <property type="entry name" value="Sensor_HK_TwoCompSys"/>
</dbReference>
<organism evidence="12 13">
    <name type="scientific">Reichenbachiella ulvae</name>
    <dbReference type="NCBI Taxonomy" id="2980104"/>
    <lineage>
        <taxon>Bacteria</taxon>
        <taxon>Pseudomonadati</taxon>
        <taxon>Bacteroidota</taxon>
        <taxon>Cytophagia</taxon>
        <taxon>Cytophagales</taxon>
        <taxon>Reichenbachiellaceae</taxon>
        <taxon>Reichenbachiella</taxon>
    </lineage>
</organism>
<dbReference type="GO" id="GO:0016301">
    <property type="term" value="F:kinase activity"/>
    <property type="evidence" value="ECO:0007669"/>
    <property type="project" value="UniProtKB-KW"/>
</dbReference>
<dbReference type="Gene3D" id="3.30.565.10">
    <property type="entry name" value="Histidine kinase-like ATPase, C-terminal domain"/>
    <property type="match status" value="1"/>
</dbReference>
<dbReference type="Gene3D" id="1.25.40.10">
    <property type="entry name" value="Tetratricopeptide repeat domain"/>
    <property type="match status" value="2"/>
</dbReference>
<dbReference type="SMART" id="SM00028">
    <property type="entry name" value="TPR"/>
    <property type="match status" value="7"/>
</dbReference>
<keyword evidence="13" id="KW-1185">Reference proteome</keyword>
<dbReference type="InterPro" id="IPR019734">
    <property type="entry name" value="TPR_rpt"/>
</dbReference>
<dbReference type="InterPro" id="IPR005467">
    <property type="entry name" value="His_kinase_dom"/>
</dbReference>
<dbReference type="PROSITE" id="PS50109">
    <property type="entry name" value="HIS_KIN"/>
    <property type="match status" value="1"/>
</dbReference>
<keyword evidence="5" id="KW-0547">Nucleotide-binding</keyword>
<keyword evidence="7" id="KW-0067">ATP-binding</keyword>
<keyword evidence="8" id="KW-0902">Two-component regulatory system</keyword>
<dbReference type="EC" id="2.7.13.3" evidence="2"/>
<keyword evidence="9" id="KW-0802">TPR repeat</keyword>
<name>A0ABT3CVJ3_9BACT</name>
<gene>
    <name evidence="12" type="ORF">N7U62_13155</name>
</gene>
<dbReference type="Pfam" id="PF13424">
    <property type="entry name" value="TPR_12"/>
    <property type="match status" value="2"/>
</dbReference>
<proteinExistence type="predicted"/>
<feature type="repeat" description="TPR" evidence="9">
    <location>
        <begin position="157"/>
        <end position="190"/>
    </location>
</feature>
<dbReference type="PANTHER" id="PTHR24421:SF10">
    <property type="entry name" value="NITRATE_NITRITE SENSOR PROTEIN NARQ"/>
    <property type="match status" value="1"/>
</dbReference>
<evidence type="ECO:0000256" key="10">
    <source>
        <dbReference type="SAM" id="Coils"/>
    </source>
</evidence>
<dbReference type="PANTHER" id="PTHR24421">
    <property type="entry name" value="NITRATE/NITRITE SENSOR PROTEIN NARX-RELATED"/>
    <property type="match status" value="1"/>
</dbReference>
<keyword evidence="3" id="KW-0597">Phosphoprotein</keyword>
<dbReference type="SMART" id="SM00387">
    <property type="entry name" value="HATPase_c"/>
    <property type="match status" value="1"/>
</dbReference>
<keyword evidence="6 12" id="KW-0418">Kinase</keyword>
<evidence type="ECO:0000259" key="11">
    <source>
        <dbReference type="PROSITE" id="PS50109"/>
    </source>
</evidence>
<evidence type="ECO:0000256" key="4">
    <source>
        <dbReference type="ARBA" id="ARBA00022679"/>
    </source>
</evidence>
<dbReference type="RefSeq" id="WP_264138443.1">
    <property type="nucleotide sequence ID" value="NZ_JAOYOD010000001.1"/>
</dbReference>
<dbReference type="CDD" id="cd16917">
    <property type="entry name" value="HATPase_UhpB-NarQ-NarX-like"/>
    <property type="match status" value="1"/>
</dbReference>
<evidence type="ECO:0000313" key="13">
    <source>
        <dbReference type="Proteomes" id="UP001300692"/>
    </source>
</evidence>